<dbReference type="InterPro" id="IPR036396">
    <property type="entry name" value="Cyt_P450_sf"/>
</dbReference>
<organism evidence="3 4">
    <name type="scientific">Mya arenaria</name>
    <name type="common">Soft-shell clam</name>
    <dbReference type="NCBI Taxonomy" id="6604"/>
    <lineage>
        <taxon>Eukaryota</taxon>
        <taxon>Metazoa</taxon>
        <taxon>Spiralia</taxon>
        <taxon>Lophotrochozoa</taxon>
        <taxon>Mollusca</taxon>
        <taxon>Bivalvia</taxon>
        <taxon>Autobranchia</taxon>
        <taxon>Heteroconchia</taxon>
        <taxon>Euheterodonta</taxon>
        <taxon>Imparidentia</taxon>
        <taxon>Neoheterodontei</taxon>
        <taxon>Myida</taxon>
        <taxon>Myoidea</taxon>
        <taxon>Myidae</taxon>
        <taxon>Mya</taxon>
    </lineage>
</organism>
<feature type="transmembrane region" description="Helical" evidence="2">
    <location>
        <begin position="6"/>
        <end position="22"/>
    </location>
</feature>
<dbReference type="SUPFAM" id="SSF48264">
    <property type="entry name" value="Cytochrome P450"/>
    <property type="match status" value="1"/>
</dbReference>
<keyword evidence="2" id="KW-0472">Membrane</keyword>
<dbReference type="Pfam" id="PF00067">
    <property type="entry name" value="p450"/>
    <property type="match status" value="1"/>
</dbReference>
<name>A0ABY7E410_MYAAR</name>
<dbReference type="InterPro" id="IPR001128">
    <property type="entry name" value="Cyt_P450"/>
</dbReference>
<dbReference type="InterPro" id="IPR050196">
    <property type="entry name" value="Cytochrome_P450_Monoox"/>
</dbReference>
<dbReference type="PANTHER" id="PTHR24291:SF201">
    <property type="entry name" value="CYTOCHROME P450, FAMILY 4, SUBFAMILY B, POLYPEPTIDE 7"/>
    <property type="match status" value="1"/>
</dbReference>
<evidence type="ECO:0000256" key="1">
    <source>
        <dbReference type="ARBA" id="ARBA00010617"/>
    </source>
</evidence>
<evidence type="ECO:0000313" key="4">
    <source>
        <dbReference type="Proteomes" id="UP001164746"/>
    </source>
</evidence>
<evidence type="ECO:0000256" key="2">
    <source>
        <dbReference type="SAM" id="Phobius"/>
    </source>
</evidence>
<dbReference type="PANTHER" id="PTHR24291">
    <property type="entry name" value="CYTOCHROME P450 FAMILY 4"/>
    <property type="match status" value="1"/>
</dbReference>
<keyword evidence="2" id="KW-1133">Transmembrane helix</keyword>
<reference evidence="3" key="1">
    <citation type="submission" date="2022-11" db="EMBL/GenBank/DDBJ databases">
        <title>Centuries of genome instability and evolution in soft-shell clam transmissible cancer (bioRxiv).</title>
        <authorList>
            <person name="Hart S.F.M."/>
            <person name="Yonemitsu M.A."/>
            <person name="Giersch R.M."/>
            <person name="Beal B.F."/>
            <person name="Arriagada G."/>
            <person name="Davis B.W."/>
            <person name="Ostrander E.A."/>
            <person name="Goff S.P."/>
            <person name="Metzger M.J."/>
        </authorList>
    </citation>
    <scope>NUCLEOTIDE SEQUENCE</scope>
    <source>
        <strain evidence="3">MELC-2E11</strain>
        <tissue evidence="3">Siphon/mantle</tissue>
    </source>
</reference>
<dbReference type="PRINTS" id="PR00385">
    <property type="entry name" value="P450"/>
</dbReference>
<dbReference type="EMBL" id="CP111015">
    <property type="protein sequence ID" value="WAR03241.1"/>
    <property type="molecule type" value="Genomic_DNA"/>
</dbReference>
<keyword evidence="2" id="KW-0812">Transmembrane</keyword>
<accession>A0ABY7E410</accession>
<dbReference type="Proteomes" id="UP001164746">
    <property type="component" value="Chromosome 4"/>
</dbReference>
<comment type="similarity">
    <text evidence="1">Belongs to the cytochrome P450 family.</text>
</comment>
<dbReference type="InterPro" id="IPR002401">
    <property type="entry name" value="Cyt_P450_E_grp-I"/>
</dbReference>
<keyword evidence="4" id="KW-1185">Reference proteome</keyword>
<protein>
    <submittedName>
        <fullName evidence="3">CP4B1-like protein</fullName>
    </submittedName>
</protein>
<sequence>MLVYVLIIVLCWALWKTIVFLWRRQQQKQLFNDIPLVFDHHWFWGLAKKASNVHDAVEIQKRFVAEVRPKWYCSWLLLIEPALFPSSPDVFREVYSAIDVPKRHGWSGPYRMFAAWVGDGLLTSNGKKWERNRRLLTPAFHFDILKSYVVVYNKVVDIFMDRVGEACADGRSVDVYPYVSRATLDTMLRCGMSYMDDGIQNNKDQHPYVVAIHRLGTLLMERVLNPVHYLDFIYYHTAKGKEFRKLSTSRRSKDFLDILITARDDSGAGLTETEIMDEVSTFLFAGHDTTASAIGWSLYALGMYPDIQGKVREEFQYTTCFIKEVLRYYCPVPAQSRVLAHPLTVQGKTFRPGQIIDIGMNSLHHNPAVWGEDHNEFQPERFFSKNSLHRDPFAFLPFAAGQRNCIGQNFAMNEIKAFLSVVVRRFTISTDPDRPAVPYAEVTTRAKDGIYLHFQHRRKY</sequence>
<evidence type="ECO:0000313" key="3">
    <source>
        <dbReference type="EMBL" id="WAR03241.1"/>
    </source>
</evidence>
<gene>
    <name evidence="3" type="ORF">MAR_009799</name>
</gene>
<dbReference type="PRINTS" id="PR00463">
    <property type="entry name" value="EP450I"/>
</dbReference>
<dbReference type="Gene3D" id="1.10.630.10">
    <property type="entry name" value="Cytochrome P450"/>
    <property type="match status" value="1"/>
</dbReference>
<proteinExistence type="inferred from homology"/>